<proteinExistence type="inferred from homology"/>
<dbReference type="Proteomes" id="UP001459204">
    <property type="component" value="Unassembled WGS sequence"/>
</dbReference>
<evidence type="ECO:0000313" key="4">
    <source>
        <dbReference type="Proteomes" id="UP001459204"/>
    </source>
</evidence>
<dbReference type="InterPro" id="IPR006015">
    <property type="entry name" value="Universal_stress_UspA"/>
</dbReference>
<dbReference type="EMBL" id="JBBWWT010000005">
    <property type="protein sequence ID" value="MEL1265146.1"/>
    <property type="molecule type" value="Genomic_DNA"/>
</dbReference>
<dbReference type="Gene3D" id="3.40.50.620">
    <property type="entry name" value="HUPs"/>
    <property type="match status" value="1"/>
</dbReference>
<dbReference type="PRINTS" id="PR01438">
    <property type="entry name" value="UNVRSLSTRESS"/>
</dbReference>
<name>A0ABU9J2M5_9GAMM</name>
<dbReference type="PANTHER" id="PTHR46268">
    <property type="entry name" value="STRESS RESPONSE PROTEIN NHAX"/>
    <property type="match status" value="1"/>
</dbReference>
<dbReference type="CDD" id="cd00293">
    <property type="entry name" value="USP-like"/>
    <property type="match status" value="1"/>
</dbReference>
<comment type="caution">
    <text evidence="3">The sequence shown here is derived from an EMBL/GenBank/DDBJ whole genome shotgun (WGS) entry which is preliminary data.</text>
</comment>
<organism evidence="3 4">
    <name type="scientific">Pseudoxanthomonas putridarboris</name>
    <dbReference type="NCBI Taxonomy" id="752605"/>
    <lineage>
        <taxon>Bacteria</taxon>
        <taxon>Pseudomonadati</taxon>
        <taxon>Pseudomonadota</taxon>
        <taxon>Gammaproteobacteria</taxon>
        <taxon>Lysobacterales</taxon>
        <taxon>Lysobacteraceae</taxon>
        <taxon>Pseudoxanthomonas</taxon>
    </lineage>
</organism>
<dbReference type="InterPro" id="IPR006016">
    <property type="entry name" value="UspA"/>
</dbReference>
<dbReference type="SUPFAM" id="SSF52402">
    <property type="entry name" value="Adenine nucleotide alpha hydrolases-like"/>
    <property type="match status" value="1"/>
</dbReference>
<evidence type="ECO:0000256" key="1">
    <source>
        <dbReference type="ARBA" id="ARBA00008791"/>
    </source>
</evidence>
<reference evidence="3 4" key="1">
    <citation type="submission" date="2024-04" db="EMBL/GenBank/DDBJ databases">
        <title>Draft genome sequence of Pseudoxanthomonas putridarboris WD12.</title>
        <authorList>
            <person name="Oh J."/>
        </authorList>
    </citation>
    <scope>NUCLEOTIDE SEQUENCE [LARGE SCALE GENOMIC DNA]</scope>
    <source>
        <strain evidence="3 4">WD12</strain>
    </source>
</reference>
<dbReference type="PANTHER" id="PTHR46268:SF6">
    <property type="entry name" value="UNIVERSAL STRESS PROTEIN UP12"/>
    <property type="match status" value="1"/>
</dbReference>
<evidence type="ECO:0000313" key="3">
    <source>
        <dbReference type="EMBL" id="MEL1265146.1"/>
    </source>
</evidence>
<sequence>MKILLAVDGSQIGLTAVHQVVELAKALAEPPTVTLLYADPPLLRSVALELGNDGVQSYHAENGAYALKKARAALKRAKLPFVEKVVVGEPADSIVKQAKAEKADLVAMGTHGRGALKQLLVGSVALKVIATSPVPVLVAR</sequence>
<dbReference type="InterPro" id="IPR014729">
    <property type="entry name" value="Rossmann-like_a/b/a_fold"/>
</dbReference>
<comment type="similarity">
    <text evidence="1">Belongs to the universal stress protein A family.</text>
</comment>
<feature type="domain" description="UspA" evidence="2">
    <location>
        <begin position="2"/>
        <end position="140"/>
    </location>
</feature>
<dbReference type="Pfam" id="PF00582">
    <property type="entry name" value="Usp"/>
    <property type="match status" value="1"/>
</dbReference>
<keyword evidence="4" id="KW-1185">Reference proteome</keyword>
<evidence type="ECO:0000259" key="2">
    <source>
        <dbReference type="Pfam" id="PF00582"/>
    </source>
</evidence>
<dbReference type="RefSeq" id="WP_341726316.1">
    <property type="nucleotide sequence ID" value="NZ_JBBWWT010000005.1"/>
</dbReference>
<protein>
    <submittedName>
        <fullName evidence="3">Universal stress protein</fullName>
    </submittedName>
</protein>
<gene>
    <name evidence="3" type="ORF">AAD027_12340</name>
</gene>
<accession>A0ABU9J2M5</accession>